<sequence length="83" mass="9575">MEHGWIQTNRGLERGHRLITYTMRPDRAIPAHAALWEIRGDRLVWLASAYRSDPPNTREDKIREWVTAELVGPSMLTPPVNTV</sequence>
<evidence type="ECO:0000313" key="2">
    <source>
        <dbReference type="Proteomes" id="UP000241392"/>
    </source>
</evidence>
<evidence type="ECO:0000313" key="1">
    <source>
        <dbReference type="EMBL" id="ATW59111.1"/>
    </source>
</evidence>
<dbReference type="EMBL" id="MG198784">
    <property type="protein sequence ID" value="ATW59111.1"/>
    <property type="molecule type" value="Genomic_DNA"/>
</dbReference>
<dbReference type="Proteomes" id="UP000241392">
    <property type="component" value="Segment"/>
</dbReference>
<gene>
    <name evidence="1" type="ORF">PHIRE_GUSTAV_51</name>
</gene>
<name>A0A2H4PA38_9CAUD</name>
<protein>
    <submittedName>
        <fullName evidence="1">Uncharacterized protein</fullName>
    </submittedName>
</protein>
<organism evidence="1 2">
    <name type="scientific">Gordonia phage Gustav</name>
    <dbReference type="NCBI Taxonomy" id="2047872"/>
    <lineage>
        <taxon>Viruses</taxon>
        <taxon>Duplodnaviria</taxon>
        <taxon>Heunggongvirae</taxon>
        <taxon>Uroviricota</taxon>
        <taxon>Caudoviricetes</taxon>
        <taxon>Gustavvirus</taxon>
        <taxon>Gustavvirus gustav</taxon>
    </lineage>
</organism>
<keyword evidence="2" id="KW-1185">Reference proteome</keyword>
<accession>A0A2H4PA38</accession>
<reference evidence="2" key="1">
    <citation type="submission" date="2017-10" db="EMBL/GenBank/DDBJ databases">
        <authorList>
            <person name="Banno H."/>
            <person name="Chua N.-H."/>
        </authorList>
    </citation>
    <scope>NUCLEOTIDE SEQUENCE [LARGE SCALE GENOMIC DNA]</scope>
</reference>
<proteinExistence type="predicted"/>